<keyword evidence="3" id="KW-1185">Reference proteome</keyword>
<organism evidence="2 3">
    <name type="scientific">Diaporthe eres</name>
    <name type="common">Phomopsis oblonga</name>
    <dbReference type="NCBI Taxonomy" id="83184"/>
    <lineage>
        <taxon>Eukaryota</taxon>
        <taxon>Fungi</taxon>
        <taxon>Dikarya</taxon>
        <taxon>Ascomycota</taxon>
        <taxon>Pezizomycotina</taxon>
        <taxon>Sordariomycetes</taxon>
        <taxon>Sordariomycetidae</taxon>
        <taxon>Diaporthales</taxon>
        <taxon>Diaporthaceae</taxon>
        <taxon>Diaporthe</taxon>
        <taxon>Diaporthe eres species complex</taxon>
    </lineage>
</organism>
<sequence length="415" mass="46713">MDQGEAGLVLEVETRHSARSDRLEKYAALSYCWGKPDEAKMQLKTEKTNIHVMLEGIPEPEMTRVLKEAIQATRALGIPYLWIDALCIVQSNKEDWERESKMMGKIYNEAYCTLCAISSSSCLEGFTQLRPALLSIPFRSKLDPNITGEYSLRFRGIVSSQARSLESIRYSAVYEDFNASKWAQRGWTYQEYALSKRLVVFSHNAVHFICPNGSQTLGHTADEEDDGVDYFQVDHLEADMTPDEAYNEWCNVAADFSRRLLTYPEDRFPAISGLARYFGDILGDEYLAGLWKSDLWRGLYWGVGVNVAASWAALLEQLSRPNVYRAPSWSWASRDRMASFGEACYDRGVFPYGSSNNVEDFRCECKSIEGRAACDGPERYLTGEVEGGSMEVDCLYSIDAVRGPLPSSSSTLGII</sequence>
<reference evidence="2 3" key="1">
    <citation type="submission" date="2024-02" db="EMBL/GenBank/DDBJ databases">
        <title>De novo assembly and annotation of 12 fungi associated with fruit tree decline syndrome in Ontario, Canada.</title>
        <authorList>
            <person name="Sulman M."/>
            <person name="Ellouze W."/>
            <person name="Ilyukhin E."/>
        </authorList>
    </citation>
    <scope>NUCLEOTIDE SEQUENCE [LARGE SCALE GENOMIC DNA]</scope>
    <source>
        <strain evidence="2 3">M169</strain>
    </source>
</reference>
<accession>A0ABR1PKS4</accession>
<evidence type="ECO:0000313" key="3">
    <source>
        <dbReference type="Proteomes" id="UP001430848"/>
    </source>
</evidence>
<gene>
    <name evidence="2" type="ORF">SLS63_002289</name>
</gene>
<evidence type="ECO:0000313" key="2">
    <source>
        <dbReference type="EMBL" id="KAK7738952.1"/>
    </source>
</evidence>
<evidence type="ECO:0000259" key="1">
    <source>
        <dbReference type="Pfam" id="PF06985"/>
    </source>
</evidence>
<proteinExistence type="predicted"/>
<dbReference type="EMBL" id="JAKNSF020000005">
    <property type="protein sequence ID" value="KAK7738952.1"/>
    <property type="molecule type" value="Genomic_DNA"/>
</dbReference>
<dbReference type="Proteomes" id="UP001430848">
    <property type="component" value="Unassembled WGS sequence"/>
</dbReference>
<dbReference type="InterPro" id="IPR010730">
    <property type="entry name" value="HET"/>
</dbReference>
<comment type="caution">
    <text evidence="2">The sequence shown here is derived from an EMBL/GenBank/DDBJ whole genome shotgun (WGS) entry which is preliminary data.</text>
</comment>
<feature type="domain" description="Heterokaryon incompatibility" evidence="1">
    <location>
        <begin position="26"/>
        <end position="191"/>
    </location>
</feature>
<protein>
    <recommendedName>
        <fullName evidence="1">Heterokaryon incompatibility domain-containing protein</fullName>
    </recommendedName>
</protein>
<dbReference type="PANTHER" id="PTHR33112:SF16">
    <property type="entry name" value="HETEROKARYON INCOMPATIBILITY DOMAIN-CONTAINING PROTEIN"/>
    <property type="match status" value="1"/>
</dbReference>
<dbReference type="PANTHER" id="PTHR33112">
    <property type="entry name" value="DOMAIN PROTEIN, PUTATIVE-RELATED"/>
    <property type="match status" value="1"/>
</dbReference>
<dbReference type="Pfam" id="PF06985">
    <property type="entry name" value="HET"/>
    <property type="match status" value="1"/>
</dbReference>
<name>A0ABR1PKS4_DIAER</name>